<dbReference type="Proteomes" id="UP000235786">
    <property type="component" value="Unassembled WGS sequence"/>
</dbReference>
<organism evidence="3 4">
    <name type="scientific">Hyaloscypha variabilis (strain UAMH 11265 / GT02V1 / F)</name>
    <name type="common">Meliniomyces variabilis</name>
    <dbReference type="NCBI Taxonomy" id="1149755"/>
    <lineage>
        <taxon>Eukaryota</taxon>
        <taxon>Fungi</taxon>
        <taxon>Dikarya</taxon>
        <taxon>Ascomycota</taxon>
        <taxon>Pezizomycotina</taxon>
        <taxon>Leotiomycetes</taxon>
        <taxon>Helotiales</taxon>
        <taxon>Hyaloscyphaceae</taxon>
        <taxon>Hyaloscypha</taxon>
        <taxon>Hyaloscypha variabilis</taxon>
    </lineage>
</organism>
<dbReference type="SMART" id="SM00320">
    <property type="entry name" value="WD40"/>
    <property type="match status" value="4"/>
</dbReference>
<dbReference type="PANTHER" id="PTHR44675:SF1">
    <property type="entry name" value="P21-ACTIVATED PROTEIN KINASE-INTERACTING PROTEIN 1"/>
    <property type="match status" value="1"/>
</dbReference>
<dbReference type="Gene3D" id="2.130.10.10">
    <property type="entry name" value="YVTN repeat-like/Quinoprotein amine dehydrogenase"/>
    <property type="match status" value="2"/>
</dbReference>
<evidence type="ECO:0000256" key="1">
    <source>
        <dbReference type="PROSITE-ProRule" id="PRU00221"/>
    </source>
</evidence>
<dbReference type="InterPro" id="IPR015943">
    <property type="entry name" value="WD40/YVTN_repeat-like_dom_sf"/>
</dbReference>
<protein>
    <submittedName>
        <fullName evidence="3">60S ribosome biogenesis protein-like protein Mak11</fullName>
    </submittedName>
</protein>
<dbReference type="InterPro" id="IPR036322">
    <property type="entry name" value="WD40_repeat_dom_sf"/>
</dbReference>
<dbReference type="PANTHER" id="PTHR44675">
    <property type="entry name" value="PAK1 INTERACTING PROTEIN 1"/>
    <property type="match status" value="1"/>
</dbReference>
<keyword evidence="1" id="KW-0853">WD repeat</keyword>
<feature type="region of interest" description="Disordered" evidence="2">
    <location>
        <begin position="1"/>
        <end position="29"/>
    </location>
</feature>
<dbReference type="SUPFAM" id="SSF50978">
    <property type="entry name" value="WD40 repeat-like"/>
    <property type="match status" value="1"/>
</dbReference>
<evidence type="ECO:0000313" key="3">
    <source>
        <dbReference type="EMBL" id="PMD32149.1"/>
    </source>
</evidence>
<gene>
    <name evidence="3" type="ORF">L207DRAFT_518985</name>
</gene>
<name>A0A2J6R0Z6_HYAVF</name>
<dbReference type="InterPro" id="IPR051959">
    <property type="entry name" value="PAK1-Kinase_Regulator"/>
</dbReference>
<evidence type="ECO:0000256" key="2">
    <source>
        <dbReference type="SAM" id="MobiDB-lite"/>
    </source>
</evidence>
<dbReference type="Pfam" id="PF00400">
    <property type="entry name" value="WD40"/>
    <property type="match status" value="1"/>
</dbReference>
<proteinExistence type="predicted"/>
<sequence length="483" mass="51579">MTKRKRNTNGESATPVADAPTKKVKSNSSSTLGYPITIQIIAGSYDRVLHGVTATISPKNEDKVEFADTFLFNAHASAIRCLALSPPSAPIPKQTQKIILASGSTDERINLYHLSAHAPSKISVPVTPSLNSKAIVENPQNRELGSLLHHSSTITALYFPNRGKLLSSAEDSTIAVTRTRDWSLLSTIKAPIPKPVGRPSGDTAPLGGAPSGVNDFAVHPSMKLMISVGKGEKSMRLWNLVTGKKAGVLNFERGILGEVGEGKHSSGEGRKVAWGATDAGEEFCVGFERGVLVFGMDSKPKCKVFPEPRTKIHELCYIQVGDEEDVQVLAVSTEDGRILFYSTRPADLVTASTIEGKDSPLGSAKLLAQLGGKDVGLSGRIKDFAILNNGDGPAKDFIVVAGGSDGALRIWKLPANELISHKGKAKQVGELLGTYETNNRITCLKSFVMLPKIEGAEVEEIDDFEGFEEEGEEGEEGSSSDSD</sequence>
<feature type="region of interest" description="Disordered" evidence="2">
    <location>
        <begin position="462"/>
        <end position="483"/>
    </location>
</feature>
<feature type="repeat" description="WD" evidence="1">
    <location>
        <begin position="399"/>
        <end position="421"/>
    </location>
</feature>
<evidence type="ECO:0000313" key="4">
    <source>
        <dbReference type="Proteomes" id="UP000235786"/>
    </source>
</evidence>
<dbReference type="STRING" id="1149755.A0A2J6R0Z6"/>
<dbReference type="PROSITE" id="PS50082">
    <property type="entry name" value="WD_REPEATS_2"/>
    <property type="match status" value="1"/>
</dbReference>
<dbReference type="EMBL" id="KZ613960">
    <property type="protein sequence ID" value="PMD32149.1"/>
    <property type="molecule type" value="Genomic_DNA"/>
</dbReference>
<dbReference type="InterPro" id="IPR001680">
    <property type="entry name" value="WD40_rpt"/>
</dbReference>
<dbReference type="OrthoDB" id="308449at2759"/>
<keyword evidence="4" id="KW-1185">Reference proteome</keyword>
<dbReference type="AlphaFoldDB" id="A0A2J6R0Z6"/>
<accession>A0A2J6R0Z6</accession>
<reference evidence="3 4" key="1">
    <citation type="submission" date="2016-04" db="EMBL/GenBank/DDBJ databases">
        <title>A degradative enzymes factory behind the ericoid mycorrhizal symbiosis.</title>
        <authorList>
            <consortium name="DOE Joint Genome Institute"/>
            <person name="Martino E."/>
            <person name="Morin E."/>
            <person name="Grelet G."/>
            <person name="Kuo A."/>
            <person name="Kohler A."/>
            <person name="Daghino S."/>
            <person name="Barry K."/>
            <person name="Choi C."/>
            <person name="Cichocki N."/>
            <person name="Clum A."/>
            <person name="Copeland A."/>
            <person name="Hainaut M."/>
            <person name="Haridas S."/>
            <person name="Labutti K."/>
            <person name="Lindquist E."/>
            <person name="Lipzen A."/>
            <person name="Khouja H.-R."/>
            <person name="Murat C."/>
            <person name="Ohm R."/>
            <person name="Olson A."/>
            <person name="Spatafora J."/>
            <person name="Veneault-Fourrey C."/>
            <person name="Henrissat B."/>
            <person name="Grigoriev I."/>
            <person name="Martin F."/>
            <person name="Perotto S."/>
        </authorList>
    </citation>
    <scope>NUCLEOTIDE SEQUENCE [LARGE SCALE GENOMIC DNA]</scope>
    <source>
        <strain evidence="3 4">F</strain>
    </source>
</reference>